<dbReference type="Proteomes" id="UP000484164">
    <property type="component" value="Unassembled WGS sequence"/>
</dbReference>
<dbReference type="PIRSF" id="PIRSF006769">
    <property type="entry name" value="RibD"/>
    <property type="match status" value="1"/>
</dbReference>
<feature type="binding site" evidence="15">
    <location>
        <position position="44"/>
    </location>
    <ligand>
        <name>Zn(2+)</name>
        <dbReference type="ChEBI" id="CHEBI:29105"/>
        <note>catalytic</note>
    </ligand>
</feature>
<evidence type="ECO:0000256" key="10">
    <source>
        <dbReference type="ARBA" id="ARBA00023002"/>
    </source>
</evidence>
<keyword evidence="9 12" id="KW-0521">NADP</keyword>
<feature type="binding site" evidence="15">
    <location>
        <position position="71"/>
    </location>
    <ligand>
        <name>Zn(2+)</name>
        <dbReference type="ChEBI" id="CHEBI:29105"/>
        <note>catalytic</note>
    </ligand>
</feature>
<dbReference type="GO" id="GO:0009231">
    <property type="term" value="P:riboflavin biosynthetic process"/>
    <property type="evidence" value="ECO:0007669"/>
    <property type="project" value="UniProtKB-UniPathway"/>
</dbReference>
<feature type="binding site" evidence="15">
    <location>
        <position position="80"/>
    </location>
    <ligand>
        <name>Zn(2+)</name>
        <dbReference type="ChEBI" id="CHEBI:29105"/>
        <note>catalytic</note>
    </ligand>
</feature>
<dbReference type="Pfam" id="PF00383">
    <property type="entry name" value="dCMP_cyt_deam_1"/>
    <property type="match status" value="1"/>
</dbReference>
<feature type="binding site" evidence="14">
    <location>
        <position position="280"/>
    </location>
    <ligand>
        <name>substrate</name>
    </ligand>
</feature>
<evidence type="ECO:0000256" key="7">
    <source>
        <dbReference type="ARBA" id="ARBA00022723"/>
    </source>
</evidence>
<dbReference type="GO" id="GO:0008703">
    <property type="term" value="F:5-amino-6-(5-phosphoribosylamino)uracil reductase activity"/>
    <property type="evidence" value="ECO:0007669"/>
    <property type="project" value="UniProtKB-EC"/>
</dbReference>
<evidence type="ECO:0000256" key="13">
    <source>
        <dbReference type="PIRSR" id="PIRSR006769-1"/>
    </source>
</evidence>
<feature type="domain" description="CMP/dCMP-type deaminase" evidence="16">
    <location>
        <begin position="1"/>
        <end position="121"/>
    </location>
</feature>
<dbReference type="EC" id="3.5.4.26" evidence="12"/>
<keyword evidence="12 17" id="KW-0378">Hydrolase</keyword>
<dbReference type="PROSITE" id="PS00903">
    <property type="entry name" value="CYT_DCMP_DEAMINASES_1"/>
    <property type="match status" value="1"/>
</dbReference>
<keyword evidence="18" id="KW-1185">Reference proteome</keyword>
<gene>
    <name evidence="17" type="primary">ribD</name>
    <name evidence="17" type="ORF">F8C82_05015</name>
</gene>
<keyword evidence="8 12" id="KW-0862">Zinc</keyword>
<evidence type="ECO:0000256" key="9">
    <source>
        <dbReference type="ARBA" id="ARBA00022857"/>
    </source>
</evidence>
<keyword evidence="6 12" id="KW-0686">Riboflavin biosynthesis</keyword>
<dbReference type="SUPFAM" id="SSF53927">
    <property type="entry name" value="Cytidine deaminase-like"/>
    <property type="match status" value="1"/>
</dbReference>
<evidence type="ECO:0000256" key="6">
    <source>
        <dbReference type="ARBA" id="ARBA00022619"/>
    </source>
</evidence>
<dbReference type="InterPro" id="IPR004794">
    <property type="entry name" value="Eubact_RibD"/>
</dbReference>
<feature type="binding site" evidence="14">
    <location>
        <position position="185"/>
    </location>
    <ligand>
        <name>substrate</name>
    </ligand>
</feature>
<feature type="active site" description="Proton donor" evidence="13">
    <location>
        <position position="46"/>
    </location>
</feature>
<dbReference type="SUPFAM" id="SSF53597">
    <property type="entry name" value="Dihydrofolate reductase-like"/>
    <property type="match status" value="1"/>
</dbReference>
<dbReference type="OrthoDB" id="9800865at2"/>
<evidence type="ECO:0000256" key="4">
    <source>
        <dbReference type="ARBA" id="ARBA00005259"/>
    </source>
</evidence>
<dbReference type="Gene3D" id="3.40.140.10">
    <property type="entry name" value="Cytidine Deaminase, domain 2"/>
    <property type="match status" value="1"/>
</dbReference>
<dbReference type="PROSITE" id="PS51747">
    <property type="entry name" value="CYT_DCMP_DEAMINASES_2"/>
    <property type="match status" value="1"/>
</dbReference>
<feature type="binding site" evidence="14">
    <location>
        <position position="171"/>
    </location>
    <ligand>
        <name>NADP(+)</name>
        <dbReference type="ChEBI" id="CHEBI:58349"/>
    </ligand>
</feature>
<dbReference type="InterPro" id="IPR050765">
    <property type="entry name" value="Riboflavin_Biosynth_HTPR"/>
</dbReference>
<comment type="similarity">
    <text evidence="5 12">In the C-terminal section; belongs to the HTP reductase family.</text>
</comment>
<dbReference type="InterPro" id="IPR016193">
    <property type="entry name" value="Cytidine_deaminase-like"/>
</dbReference>
<dbReference type="InterPro" id="IPR002125">
    <property type="entry name" value="CMP_dCMP_dom"/>
</dbReference>
<comment type="catalytic activity">
    <reaction evidence="12">
        <text>5-amino-6-(5-phospho-D-ribitylamino)uracil + NADP(+) = 5-amino-6-(5-phospho-D-ribosylamino)uracil + NADPH + H(+)</text>
        <dbReference type="Rhea" id="RHEA:17845"/>
        <dbReference type="ChEBI" id="CHEBI:15378"/>
        <dbReference type="ChEBI" id="CHEBI:57783"/>
        <dbReference type="ChEBI" id="CHEBI:58349"/>
        <dbReference type="ChEBI" id="CHEBI:58421"/>
        <dbReference type="ChEBI" id="CHEBI:58453"/>
        <dbReference type="EC" id="1.1.1.193"/>
    </reaction>
</comment>
<feature type="binding site" evidence="14">
    <location>
        <position position="205"/>
    </location>
    <ligand>
        <name>substrate</name>
    </ligand>
</feature>
<dbReference type="PANTHER" id="PTHR38011:SF7">
    <property type="entry name" value="2,5-DIAMINO-6-RIBOSYLAMINO-4(3H)-PYRIMIDINONE 5'-PHOSPHATE REDUCTASE"/>
    <property type="match status" value="1"/>
</dbReference>
<evidence type="ECO:0000313" key="18">
    <source>
        <dbReference type="Proteomes" id="UP000484164"/>
    </source>
</evidence>
<dbReference type="PANTHER" id="PTHR38011">
    <property type="entry name" value="DIHYDROFOLATE REDUCTASE FAMILY PROTEIN (AFU_ORTHOLOGUE AFUA_8G06820)"/>
    <property type="match status" value="1"/>
</dbReference>
<dbReference type="NCBIfam" id="TIGR00326">
    <property type="entry name" value="eubact_ribD"/>
    <property type="match status" value="1"/>
</dbReference>
<keyword evidence="7 12" id="KW-0479">Metal-binding</keyword>
<name>A0A6L3ZM33_9FLAO</name>
<evidence type="ECO:0000256" key="8">
    <source>
        <dbReference type="ARBA" id="ARBA00022833"/>
    </source>
</evidence>
<comment type="pathway">
    <text evidence="3 12">Cofactor biosynthesis; riboflavin biosynthesis; 5-amino-6-(D-ribitylamino)uracil from GTP: step 3/4.</text>
</comment>
<dbReference type="GO" id="GO:0008270">
    <property type="term" value="F:zinc ion binding"/>
    <property type="evidence" value="ECO:0007669"/>
    <property type="project" value="InterPro"/>
</dbReference>
<dbReference type="CDD" id="cd01284">
    <property type="entry name" value="Riboflavin_deaminase-reductase"/>
    <property type="match status" value="1"/>
</dbReference>
<comment type="catalytic activity">
    <reaction evidence="12">
        <text>2,5-diamino-6-hydroxy-4-(5-phosphoribosylamino)-pyrimidine + H2O + H(+) = 5-amino-6-(5-phospho-D-ribosylamino)uracil + NH4(+)</text>
        <dbReference type="Rhea" id="RHEA:21868"/>
        <dbReference type="ChEBI" id="CHEBI:15377"/>
        <dbReference type="ChEBI" id="CHEBI:15378"/>
        <dbReference type="ChEBI" id="CHEBI:28938"/>
        <dbReference type="ChEBI" id="CHEBI:58453"/>
        <dbReference type="ChEBI" id="CHEBI:58614"/>
        <dbReference type="EC" id="3.5.4.26"/>
    </reaction>
</comment>
<dbReference type="InterPro" id="IPR016192">
    <property type="entry name" value="APOBEC/CMP_deaminase_Zn-bd"/>
</dbReference>
<dbReference type="AlphaFoldDB" id="A0A6L3ZM33"/>
<comment type="cofactor">
    <cofactor evidence="12 15">
        <name>Zn(2+)</name>
        <dbReference type="ChEBI" id="CHEBI:29105"/>
    </cofactor>
    <text evidence="12 15">Binds 1 zinc ion.</text>
</comment>
<evidence type="ECO:0000256" key="14">
    <source>
        <dbReference type="PIRSR" id="PIRSR006769-2"/>
    </source>
</evidence>
<reference evidence="17 18" key="1">
    <citation type="submission" date="2019-10" db="EMBL/GenBank/DDBJ databases">
        <title>Genome sequence of Phaeocystidibacter marisrubri JCM30614 (type strain).</title>
        <authorList>
            <person name="Bowman J.P."/>
        </authorList>
    </citation>
    <scope>NUCLEOTIDE SEQUENCE [LARGE SCALE GENOMIC DNA]</scope>
    <source>
        <strain evidence="17 18">JCM 30614</strain>
    </source>
</reference>
<dbReference type="InterPro" id="IPR024072">
    <property type="entry name" value="DHFR-like_dom_sf"/>
</dbReference>
<keyword evidence="10 12" id="KW-0560">Oxidoreductase</keyword>
<evidence type="ECO:0000256" key="1">
    <source>
        <dbReference type="ARBA" id="ARBA00002151"/>
    </source>
</evidence>
<dbReference type="Gene3D" id="3.40.430.10">
    <property type="entry name" value="Dihydrofolate Reductase, subunit A"/>
    <property type="match status" value="1"/>
</dbReference>
<dbReference type="EC" id="1.1.1.193" evidence="12"/>
<evidence type="ECO:0000256" key="15">
    <source>
        <dbReference type="PIRSR" id="PIRSR006769-3"/>
    </source>
</evidence>
<evidence type="ECO:0000313" key="17">
    <source>
        <dbReference type="EMBL" id="KAB2818230.1"/>
    </source>
</evidence>
<comment type="pathway">
    <text evidence="2 12">Cofactor biosynthesis; riboflavin biosynthesis; 5-amino-6-(D-ribitylamino)uracil from GTP: step 2/4.</text>
</comment>
<evidence type="ECO:0000256" key="12">
    <source>
        <dbReference type="PIRNR" id="PIRNR006769"/>
    </source>
</evidence>
<sequence>MRRCIELALNGEGYTHPNPMVGSVIVEAGEIIGEGWHAKPGTPHAEVVAIESVEDKSRLKSATIYVNLEPCAHFGRTPPCANRIVSEGIPHVVIGTIDPHSVVGGKGIEILEESQTRVEVGVLEDECRWLNRAFFTFHKLKRPYVTLKWARSSDGFIAPSEEARNPNEPHWITGHRSKQKVHKLRAQVDGILVGGKTVVMDNPSLTARLWPGNNPQRIIWTQRPIDKRNTVMNDGQSTWIVGPNAADYGYEDPIEGWNTFTAMELLHELFERGIVHVLIEGGAETIKRFTNDDLWDEAYILTGQSIFGDGIESPELRNARLIDTTEVDQDLWQRFVHL</sequence>
<comment type="caution">
    <text evidence="17">The sequence shown here is derived from an EMBL/GenBank/DDBJ whole genome shotgun (WGS) entry which is preliminary data.</text>
</comment>
<comment type="similarity">
    <text evidence="4 12">In the N-terminal section; belongs to the cytidine and deoxycytidylate deaminase family.</text>
</comment>
<protein>
    <recommendedName>
        <fullName evidence="12">Riboflavin biosynthesis protein RibD</fullName>
    </recommendedName>
    <domain>
        <recommendedName>
            <fullName evidence="12">Diaminohydroxyphosphoribosylaminopyrimidine deaminase</fullName>
            <shortName evidence="12">DRAP deaminase</shortName>
            <ecNumber evidence="12">3.5.4.26</ecNumber>
        </recommendedName>
        <alternativeName>
            <fullName evidence="12">Riboflavin-specific deaminase</fullName>
        </alternativeName>
    </domain>
    <domain>
        <recommendedName>
            <fullName evidence="12">5-amino-6-(5-phosphoribosylamino)uracil reductase</fullName>
            <ecNumber evidence="12">1.1.1.193</ecNumber>
        </recommendedName>
        <alternativeName>
            <fullName evidence="12">HTP reductase</fullName>
        </alternativeName>
    </domain>
</protein>
<evidence type="ECO:0000259" key="16">
    <source>
        <dbReference type="PROSITE" id="PS51747"/>
    </source>
</evidence>
<dbReference type="Pfam" id="PF01872">
    <property type="entry name" value="RibD_C"/>
    <property type="match status" value="1"/>
</dbReference>
<dbReference type="UniPathway" id="UPA00275">
    <property type="reaction ID" value="UER00401"/>
</dbReference>
<keyword evidence="11" id="KW-0511">Multifunctional enzyme</keyword>
<feature type="binding site" evidence="14">
    <location>
        <position position="197"/>
    </location>
    <ligand>
        <name>NADP(+)</name>
        <dbReference type="ChEBI" id="CHEBI:58349"/>
    </ligand>
</feature>
<proteinExistence type="inferred from homology"/>
<evidence type="ECO:0000256" key="3">
    <source>
        <dbReference type="ARBA" id="ARBA00004910"/>
    </source>
</evidence>
<evidence type="ECO:0000256" key="11">
    <source>
        <dbReference type="ARBA" id="ARBA00023268"/>
    </source>
</evidence>
<dbReference type="InterPro" id="IPR002734">
    <property type="entry name" value="RibDG_C"/>
</dbReference>
<evidence type="ECO:0000256" key="2">
    <source>
        <dbReference type="ARBA" id="ARBA00004882"/>
    </source>
</evidence>
<feature type="binding site" evidence="14">
    <location>
        <position position="150"/>
    </location>
    <ligand>
        <name>NADP(+)</name>
        <dbReference type="ChEBI" id="CHEBI:58349"/>
    </ligand>
</feature>
<dbReference type="GO" id="GO:0008835">
    <property type="term" value="F:diaminohydroxyphosphoribosylaminopyrimidine deaminase activity"/>
    <property type="evidence" value="ECO:0007669"/>
    <property type="project" value="UniProtKB-EC"/>
</dbReference>
<organism evidence="17 18">
    <name type="scientific">Phaeocystidibacter marisrubri</name>
    <dbReference type="NCBI Taxonomy" id="1577780"/>
    <lineage>
        <taxon>Bacteria</taxon>
        <taxon>Pseudomonadati</taxon>
        <taxon>Bacteroidota</taxon>
        <taxon>Flavobacteriia</taxon>
        <taxon>Flavobacteriales</taxon>
        <taxon>Phaeocystidibacteraceae</taxon>
        <taxon>Phaeocystidibacter</taxon>
    </lineage>
</organism>
<evidence type="ECO:0000256" key="5">
    <source>
        <dbReference type="ARBA" id="ARBA00007417"/>
    </source>
</evidence>
<accession>A0A6L3ZM33</accession>
<dbReference type="EMBL" id="WBVQ01000001">
    <property type="protein sequence ID" value="KAB2818230.1"/>
    <property type="molecule type" value="Genomic_DNA"/>
</dbReference>
<feature type="binding site" evidence="14">
    <location>
        <position position="208"/>
    </location>
    <ligand>
        <name>substrate</name>
    </ligand>
</feature>
<comment type="function">
    <text evidence="1 12">Converts 2,5-diamino-6-(ribosylamino)-4(3h)-pyrimidinone 5'-phosphate into 5-amino-6-(ribosylamino)-2,4(1h,3h)-pyrimidinedione 5'-phosphate.</text>
</comment>
<feature type="binding site" evidence="14">
    <location>
        <position position="201"/>
    </location>
    <ligand>
        <name>NADP(+)</name>
        <dbReference type="ChEBI" id="CHEBI:58349"/>
    </ligand>
</feature>